<gene>
    <name evidence="2" type="ORF">Nepgr_032593</name>
</gene>
<proteinExistence type="predicted"/>
<keyword evidence="3" id="KW-1185">Reference proteome</keyword>
<dbReference type="EMBL" id="BSYO01000039">
    <property type="protein sequence ID" value="GMH30750.1"/>
    <property type="molecule type" value="Genomic_DNA"/>
</dbReference>
<protein>
    <submittedName>
        <fullName evidence="2">Uncharacterized protein</fullName>
    </submittedName>
</protein>
<evidence type="ECO:0000313" key="3">
    <source>
        <dbReference type="Proteomes" id="UP001279734"/>
    </source>
</evidence>
<accession>A0AAD3Y7T1</accession>
<reference evidence="2" key="1">
    <citation type="submission" date="2023-05" db="EMBL/GenBank/DDBJ databases">
        <title>Nepenthes gracilis genome sequencing.</title>
        <authorList>
            <person name="Fukushima K."/>
        </authorList>
    </citation>
    <scope>NUCLEOTIDE SEQUENCE</scope>
    <source>
        <strain evidence="2">SING2019-196</strain>
    </source>
</reference>
<sequence length="194" mass="21142">MRQSHRPPQPLKQPKVSKEDETKANFRITPNSTPSKSASIPKNATTGDPKEESSQQIIVTKEQPKARAPASSQEANFHSEVLDALCLDTLESVWFVCCIRFLSLPGGEKMCSDAAVLDEHLGVSLVGLNLHPVLAGLYPEVFASPDAGTSVKKVDSPPVSGVIALDDGIWISRHVVLPMLNALHEGWYLQWLPI</sequence>
<comment type="caution">
    <text evidence="2">The sequence shown here is derived from an EMBL/GenBank/DDBJ whole genome shotgun (WGS) entry which is preliminary data.</text>
</comment>
<feature type="compositionally biased region" description="Polar residues" evidence="1">
    <location>
        <begin position="28"/>
        <end position="46"/>
    </location>
</feature>
<organism evidence="2 3">
    <name type="scientific">Nepenthes gracilis</name>
    <name type="common">Slender pitcher plant</name>
    <dbReference type="NCBI Taxonomy" id="150966"/>
    <lineage>
        <taxon>Eukaryota</taxon>
        <taxon>Viridiplantae</taxon>
        <taxon>Streptophyta</taxon>
        <taxon>Embryophyta</taxon>
        <taxon>Tracheophyta</taxon>
        <taxon>Spermatophyta</taxon>
        <taxon>Magnoliopsida</taxon>
        <taxon>eudicotyledons</taxon>
        <taxon>Gunneridae</taxon>
        <taxon>Pentapetalae</taxon>
        <taxon>Caryophyllales</taxon>
        <taxon>Nepenthaceae</taxon>
        <taxon>Nepenthes</taxon>
    </lineage>
</organism>
<dbReference type="AlphaFoldDB" id="A0AAD3Y7T1"/>
<feature type="region of interest" description="Disordered" evidence="1">
    <location>
        <begin position="1"/>
        <end position="72"/>
    </location>
</feature>
<dbReference type="Proteomes" id="UP001279734">
    <property type="component" value="Unassembled WGS sequence"/>
</dbReference>
<evidence type="ECO:0000256" key="1">
    <source>
        <dbReference type="SAM" id="MobiDB-lite"/>
    </source>
</evidence>
<name>A0AAD3Y7T1_NEPGR</name>
<evidence type="ECO:0000313" key="2">
    <source>
        <dbReference type="EMBL" id="GMH30750.1"/>
    </source>
</evidence>